<dbReference type="InterPro" id="IPR036397">
    <property type="entry name" value="RNaseH_sf"/>
</dbReference>
<sequence length="70" mass="8219">MSCDGRRLFLKDNESPHRSAVATEWFKEHSYEFRTLSWPPNFPDNSIEHIFNVLQRVVLRSSPSRTTIAL</sequence>
<accession>A0A8X6KGX3</accession>
<comment type="caution">
    <text evidence="1">The sequence shown here is derived from an EMBL/GenBank/DDBJ whole genome shotgun (WGS) entry which is preliminary data.</text>
</comment>
<keyword evidence="2" id="KW-1185">Reference proteome</keyword>
<protein>
    <recommendedName>
        <fullName evidence="3">Tc1-like transposase DDE domain-containing protein</fullName>
    </recommendedName>
</protein>
<evidence type="ECO:0000313" key="1">
    <source>
        <dbReference type="EMBL" id="GFQ72766.1"/>
    </source>
</evidence>
<dbReference type="Gene3D" id="3.30.420.10">
    <property type="entry name" value="Ribonuclease H-like superfamily/Ribonuclease H"/>
    <property type="match status" value="1"/>
</dbReference>
<dbReference type="GO" id="GO:0003676">
    <property type="term" value="F:nucleic acid binding"/>
    <property type="evidence" value="ECO:0007669"/>
    <property type="project" value="InterPro"/>
</dbReference>
<name>A0A8X6KGX3_TRICU</name>
<dbReference type="AlphaFoldDB" id="A0A8X6KGX3"/>
<evidence type="ECO:0000313" key="2">
    <source>
        <dbReference type="Proteomes" id="UP000887116"/>
    </source>
</evidence>
<dbReference type="Proteomes" id="UP000887116">
    <property type="component" value="Unassembled WGS sequence"/>
</dbReference>
<gene>
    <name evidence="1" type="ORF">TNCT_236401</name>
</gene>
<organism evidence="1 2">
    <name type="scientific">Trichonephila clavata</name>
    <name type="common">Joro spider</name>
    <name type="synonym">Nephila clavata</name>
    <dbReference type="NCBI Taxonomy" id="2740835"/>
    <lineage>
        <taxon>Eukaryota</taxon>
        <taxon>Metazoa</taxon>
        <taxon>Ecdysozoa</taxon>
        <taxon>Arthropoda</taxon>
        <taxon>Chelicerata</taxon>
        <taxon>Arachnida</taxon>
        <taxon>Araneae</taxon>
        <taxon>Araneomorphae</taxon>
        <taxon>Entelegynae</taxon>
        <taxon>Araneoidea</taxon>
        <taxon>Nephilidae</taxon>
        <taxon>Trichonephila</taxon>
    </lineage>
</organism>
<reference evidence="1" key="1">
    <citation type="submission" date="2020-07" db="EMBL/GenBank/DDBJ databases">
        <title>Multicomponent nature underlies the extraordinary mechanical properties of spider dragline silk.</title>
        <authorList>
            <person name="Kono N."/>
            <person name="Nakamura H."/>
            <person name="Mori M."/>
            <person name="Yoshida Y."/>
            <person name="Ohtoshi R."/>
            <person name="Malay A.D."/>
            <person name="Moran D.A.P."/>
            <person name="Tomita M."/>
            <person name="Numata K."/>
            <person name="Arakawa K."/>
        </authorList>
    </citation>
    <scope>NUCLEOTIDE SEQUENCE</scope>
</reference>
<proteinExistence type="predicted"/>
<dbReference type="EMBL" id="BMAO01031148">
    <property type="protein sequence ID" value="GFQ72766.1"/>
    <property type="molecule type" value="Genomic_DNA"/>
</dbReference>
<evidence type="ECO:0008006" key="3">
    <source>
        <dbReference type="Google" id="ProtNLM"/>
    </source>
</evidence>